<dbReference type="Proteomes" id="UP000054321">
    <property type="component" value="Unassembled WGS sequence"/>
</dbReference>
<dbReference type="AlphaFoldDB" id="A0A0C3HHL0"/>
<organism evidence="2 3">
    <name type="scientific">Oidiodendron maius (strain Zn)</name>
    <dbReference type="NCBI Taxonomy" id="913774"/>
    <lineage>
        <taxon>Eukaryota</taxon>
        <taxon>Fungi</taxon>
        <taxon>Dikarya</taxon>
        <taxon>Ascomycota</taxon>
        <taxon>Pezizomycotina</taxon>
        <taxon>Leotiomycetes</taxon>
        <taxon>Leotiomycetes incertae sedis</taxon>
        <taxon>Myxotrichaceae</taxon>
        <taxon>Oidiodendron</taxon>
    </lineage>
</organism>
<feature type="domain" description="Phosphatidate phosphatase APP1 catalytic" evidence="1">
    <location>
        <begin position="230"/>
        <end position="378"/>
    </location>
</feature>
<reference evidence="2 3" key="1">
    <citation type="submission" date="2014-04" db="EMBL/GenBank/DDBJ databases">
        <authorList>
            <consortium name="DOE Joint Genome Institute"/>
            <person name="Kuo A."/>
            <person name="Martino E."/>
            <person name="Perotto S."/>
            <person name="Kohler A."/>
            <person name="Nagy L.G."/>
            <person name="Floudas D."/>
            <person name="Copeland A."/>
            <person name="Barry K.W."/>
            <person name="Cichocki N."/>
            <person name="Veneault-Fourrey C."/>
            <person name="LaButti K."/>
            <person name="Lindquist E.A."/>
            <person name="Lipzen A."/>
            <person name="Lundell T."/>
            <person name="Morin E."/>
            <person name="Murat C."/>
            <person name="Sun H."/>
            <person name="Tunlid A."/>
            <person name="Henrissat B."/>
            <person name="Grigoriev I.V."/>
            <person name="Hibbett D.S."/>
            <person name="Martin F."/>
            <person name="Nordberg H.P."/>
            <person name="Cantor M.N."/>
            <person name="Hua S.X."/>
        </authorList>
    </citation>
    <scope>NUCLEOTIDE SEQUENCE [LARGE SCALE GENOMIC DNA]</scope>
    <source>
        <strain evidence="2 3">Zn</strain>
    </source>
</reference>
<dbReference type="STRING" id="913774.A0A0C3HHL0"/>
<dbReference type="PANTHER" id="PTHR28208:SF1">
    <property type="entry name" value="FILAMENT ORGANIZATION PROTEIN APP1-LIKE, PUTATIVE (AFU_ORTHOLOGUE AFUA_1G06650)-RELATED"/>
    <property type="match status" value="1"/>
</dbReference>
<evidence type="ECO:0000313" key="3">
    <source>
        <dbReference type="Proteomes" id="UP000054321"/>
    </source>
</evidence>
<proteinExistence type="predicted"/>
<dbReference type="OrthoDB" id="414243at2759"/>
<dbReference type="HOGENOM" id="CLU_030283_0_0_1"/>
<dbReference type="InterPro" id="IPR019236">
    <property type="entry name" value="APP1_cat"/>
</dbReference>
<protein>
    <recommendedName>
        <fullName evidence="1">Phosphatidate phosphatase APP1 catalytic domain-containing protein</fullName>
    </recommendedName>
</protein>
<reference evidence="3" key="2">
    <citation type="submission" date="2015-01" db="EMBL/GenBank/DDBJ databases">
        <title>Evolutionary Origins and Diversification of the Mycorrhizal Mutualists.</title>
        <authorList>
            <consortium name="DOE Joint Genome Institute"/>
            <consortium name="Mycorrhizal Genomics Consortium"/>
            <person name="Kohler A."/>
            <person name="Kuo A."/>
            <person name="Nagy L.G."/>
            <person name="Floudas D."/>
            <person name="Copeland A."/>
            <person name="Barry K.W."/>
            <person name="Cichocki N."/>
            <person name="Veneault-Fourrey C."/>
            <person name="LaButti K."/>
            <person name="Lindquist E.A."/>
            <person name="Lipzen A."/>
            <person name="Lundell T."/>
            <person name="Morin E."/>
            <person name="Murat C."/>
            <person name="Riley R."/>
            <person name="Ohm R."/>
            <person name="Sun H."/>
            <person name="Tunlid A."/>
            <person name="Henrissat B."/>
            <person name="Grigoriev I.V."/>
            <person name="Hibbett D.S."/>
            <person name="Martin F."/>
        </authorList>
    </citation>
    <scope>NUCLEOTIDE SEQUENCE [LARGE SCALE GENOMIC DNA]</scope>
    <source>
        <strain evidence="3">Zn</strain>
    </source>
</reference>
<sequence>MTGRADHAIKRYQPTDLETRSRQLGNFPAVEADLPDIRYSEGSDHRPSTATDLLSYLGHWNPIPQDITGKDEVWLVDNTAYKSERTGIWEAEFIAAVFDQNTGIQLSKVVANIAEKLGIGKGDAAEATIQERLIPFVHSILPGRRVRIVFAHKDELELGPGGRNAISNDIKVLPRHAGGQIVTSEAQVPEGANGELQMRTVYAEPEGWGIISGIGSSSSRNLPLPDFLIDIDDSIKVTQTSNPIGILRSTFVSPPTPITGMPELYAYIQKLITHSAPFFYLSASPYNLYPFLRKFRDEFYPQGTIILRDASWMNLSGLLSTLTLGTQAYKVSRMKKINSWLPRRKMICIGDSTQSDPEAYAEIYRTYPGWIRLILIRKVTDIAEDNIKEKNEPSRFEKAFEGVPADLWHVFESPEECYKIIDNVVGKES</sequence>
<dbReference type="Pfam" id="PF09949">
    <property type="entry name" value="APP1_cat"/>
    <property type="match status" value="1"/>
</dbReference>
<dbReference type="EMBL" id="KN832870">
    <property type="protein sequence ID" value="KIN07676.1"/>
    <property type="molecule type" value="Genomic_DNA"/>
</dbReference>
<keyword evidence="3" id="KW-1185">Reference proteome</keyword>
<name>A0A0C3HHL0_OIDMZ</name>
<dbReference type="GO" id="GO:0030479">
    <property type="term" value="C:actin cortical patch"/>
    <property type="evidence" value="ECO:0007669"/>
    <property type="project" value="TreeGrafter"/>
</dbReference>
<dbReference type="PANTHER" id="PTHR28208">
    <property type="entry name" value="PHOSPHATIDATE PHOSPHATASE APP1"/>
    <property type="match status" value="1"/>
</dbReference>
<gene>
    <name evidence="2" type="ORF">OIDMADRAFT_47573</name>
</gene>
<dbReference type="InterPro" id="IPR052935">
    <property type="entry name" value="Mg2+_PAP"/>
</dbReference>
<accession>A0A0C3HHL0</accession>
<dbReference type="GO" id="GO:0008195">
    <property type="term" value="F:phosphatidate phosphatase activity"/>
    <property type="evidence" value="ECO:0007669"/>
    <property type="project" value="InterPro"/>
</dbReference>
<evidence type="ECO:0000313" key="2">
    <source>
        <dbReference type="EMBL" id="KIN07676.1"/>
    </source>
</evidence>
<evidence type="ECO:0000259" key="1">
    <source>
        <dbReference type="Pfam" id="PF09949"/>
    </source>
</evidence>
<dbReference type="InParanoid" id="A0A0C3HHL0"/>